<organism evidence="1 2">
    <name type="scientific">Trichonephila inaurata madagascariensis</name>
    <dbReference type="NCBI Taxonomy" id="2747483"/>
    <lineage>
        <taxon>Eukaryota</taxon>
        <taxon>Metazoa</taxon>
        <taxon>Ecdysozoa</taxon>
        <taxon>Arthropoda</taxon>
        <taxon>Chelicerata</taxon>
        <taxon>Arachnida</taxon>
        <taxon>Araneae</taxon>
        <taxon>Araneomorphae</taxon>
        <taxon>Entelegynae</taxon>
        <taxon>Araneoidea</taxon>
        <taxon>Nephilidae</taxon>
        <taxon>Trichonephila</taxon>
        <taxon>Trichonephila inaurata</taxon>
    </lineage>
</organism>
<protein>
    <submittedName>
        <fullName evidence="1">Uncharacterized protein</fullName>
    </submittedName>
</protein>
<dbReference type="Proteomes" id="UP000886998">
    <property type="component" value="Unassembled WGS sequence"/>
</dbReference>
<dbReference type="EMBL" id="BMAV01019996">
    <property type="protein sequence ID" value="GFY73343.1"/>
    <property type="molecule type" value="Genomic_DNA"/>
</dbReference>
<name>A0A8X6YJ76_9ARAC</name>
<accession>A0A8X6YJ76</accession>
<proteinExistence type="predicted"/>
<sequence length="102" mass="11214">MQKISVLLICERKLLKNQQRSSFFLSTLLLLRRPSRVKSTSPLRCRGGEVESPGQLEPGLPYNSVAGSPPGFCFSPPVWAFTERAMKTFCTCPKGGASLSTH</sequence>
<comment type="caution">
    <text evidence="1">The sequence shown here is derived from an EMBL/GenBank/DDBJ whole genome shotgun (WGS) entry which is preliminary data.</text>
</comment>
<gene>
    <name evidence="1" type="ORF">TNIN_382991</name>
</gene>
<reference evidence="1" key="1">
    <citation type="submission" date="2020-08" db="EMBL/GenBank/DDBJ databases">
        <title>Multicomponent nature underlies the extraordinary mechanical properties of spider dragline silk.</title>
        <authorList>
            <person name="Kono N."/>
            <person name="Nakamura H."/>
            <person name="Mori M."/>
            <person name="Yoshida Y."/>
            <person name="Ohtoshi R."/>
            <person name="Malay A.D."/>
            <person name="Moran D.A.P."/>
            <person name="Tomita M."/>
            <person name="Numata K."/>
            <person name="Arakawa K."/>
        </authorList>
    </citation>
    <scope>NUCLEOTIDE SEQUENCE</scope>
</reference>
<evidence type="ECO:0000313" key="1">
    <source>
        <dbReference type="EMBL" id="GFY73343.1"/>
    </source>
</evidence>
<keyword evidence="2" id="KW-1185">Reference proteome</keyword>
<evidence type="ECO:0000313" key="2">
    <source>
        <dbReference type="Proteomes" id="UP000886998"/>
    </source>
</evidence>
<dbReference type="AlphaFoldDB" id="A0A8X6YJ76"/>